<reference evidence="1" key="1">
    <citation type="journal article" date="2020" name="mSystems">
        <title>Genome- and Community-Level Interaction Insights into Carbon Utilization and Element Cycling Functions of Hydrothermarchaeota in Hydrothermal Sediment.</title>
        <authorList>
            <person name="Zhou Z."/>
            <person name="Liu Y."/>
            <person name="Xu W."/>
            <person name="Pan J."/>
            <person name="Luo Z.H."/>
            <person name="Li M."/>
        </authorList>
    </citation>
    <scope>NUCLEOTIDE SEQUENCE</scope>
    <source>
        <strain evidence="1">HyVt-388</strain>
    </source>
</reference>
<name>A0A9C9K0M1_UNCW3</name>
<dbReference type="EMBL" id="DRIG01000069">
    <property type="protein sequence ID" value="HEC78774.1"/>
    <property type="molecule type" value="Genomic_DNA"/>
</dbReference>
<proteinExistence type="predicted"/>
<sequence length="81" mass="9733">MKKTNILTQLEELCKRLSIVVKYDRFFGRGGYCRLKNQAYFIINKRLSNEAKEQIFLNEFRSFDFTNTPLPEPIRKLLEEK</sequence>
<gene>
    <name evidence="1" type="ORF">ENI34_06490</name>
</gene>
<protein>
    <submittedName>
        <fullName evidence="1">Uncharacterized protein</fullName>
    </submittedName>
</protein>
<organism evidence="1 2">
    <name type="scientific">candidate division WOR-3 bacterium</name>
    <dbReference type="NCBI Taxonomy" id="2052148"/>
    <lineage>
        <taxon>Bacteria</taxon>
        <taxon>Bacteria division WOR-3</taxon>
    </lineage>
</organism>
<accession>A0A9C9K0M1</accession>
<comment type="caution">
    <text evidence="1">The sequence shown here is derived from an EMBL/GenBank/DDBJ whole genome shotgun (WGS) entry which is preliminary data.</text>
</comment>
<dbReference type="AlphaFoldDB" id="A0A9C9K0M1"/>
<evidence type="ECO:0000313" key="1">
    <source>
        <dbReference type="EMBL" id="HEC78774.1"/>
    </source>
</evidence>
<evidence type="ECO:0000313" key="2">
    <source>
        <dbReference type="Proteomes" id="UP000885826"/>
    </source>
</evidence>
<dbReference type="Proteomes" id="UP000885826">
    <property type="component" value="Unassembled WGS sequence"/>
</dbReference>